<name>A0A445FCS5_GLYSO</name>
<evidence type="ECO:0000259" key="1">
    <source>
        <dbReference type="PROSITE" id="PS51048"/>
    </source>
</evidence>
<accession>A0A445FCS5</accession>
<feature type="domain" description="SGS" evidence="1">
    <location>
        <begin position="1"/>
        <end position="73"/>
    </location>
</feature>
<keyword evidence="3" id="KW-1185">Reference proteome</keyword>
<reference evidence="2 3" key="1">
    <citation type="submission" date="2018-09" db="EMBL/GenBank/DDBJ databases">
        <title>A high-quality reference genome of wild soybean provides a powerful tool to mine soybean genomes.</title>
        <authorList>
            <person name="Xie M."/>
            <person name="Chung C.Y.L."/>
            <person name="Li M.-W."/>
            <person name="Wong F.-L."/>
            <person name="Chan T.-F."/>
            <person name="Lam H.-M."/>
        </authorList>
    </citation>
    <scope>NUCLEOTIDE SEQUENCE [LARGE SCALE GENOMIC DNA]</scope>
    <source>
        <strain evidence="3">cv. W05</strain>
        <tissue evidence="2">Hypocotyl of etiolated seedlings</tissue>
    </source>
</reference>
<proteinExistence type="predicted"/>
<comment type="caution">
    <text evidence="2">The sequence shown here is derived from an EMBL/GenBank/DDBJ whole genome shotgun (WGS) entry which is preliminary data.</text>
</comment>
<organism evidence="2 3">
    <name type="scientific">Glycine soja</name>
    <name type="common">Wild soybean</name>
    <dbReference type="NCBI Taxonomy" id="3848"/>
    <lineage>
        <taxon>Eukaryota</taxon>
        <taxon>Viridiplantae</taxon>
        <taxon>Streptophyta</taxon>
        <taxon>Embryophyta</taxon>
        <taxon>Tracheophyta</taxon>
        <taxon>Spermatophyta</taxon>
        <taxon>Magnoliopsida</taxon>
        <taxon>eudicotyledons</taxon>
        <taxon>Gunneridae</taxon>
        <taxon>Pentapetalae</taxon>
        <taxon>rosids</taxon>
        <taxon>fabids</taxon>
        <taxon>Fabales</taxon>
        <taxon>Fabaceae</taxon>
        <taxon>Papilionoideae</taxon>
        <taxon>50 kb inversion clade</taxon>
        <taxon>NPAAA clade</taxon>
        <taxon>indigoferoid/millettioid clade</taxon>
        <taxon>Phaseoleae</taxon>
        <taxon>Glycine</taxon>
        <taxon>Glycine subgen. Soja</taxon>
    </lineage>
</organism>
<protein>
    <submittedName>
        <fullName evidence="2">Protein SGT1-like A</fullName>
    </submittedName>
</protein>
<dbReference type="PANTHER" id="PTHR45862">
    <property type="entry name" value="PROTEIN SGT1 HOMOLOG"/>
    <property type="match status" value="1"/>
</dbReference>
<evidence type="ECO:0000313" key="2">
    <source>
        <dbReference type="EMBL" id="RZB46627.1"/>
    </source>
</evidence>
<dbReference type="InterPro" id="IPR044563">
    <property type="entry name" value="Sgt1-like"/>
</dbReference>
<dbReference type="Proteomes" id="UP000289340">
    <property type="component" value="Chromosome 19"/>
</dbReference>
<dbReference type="EMBL" id="QZWG01000019">
    <property type="protein sequence ID" value="RZB46627.1"/>
    <property type="molecule type" value="Genomic_DNA"/>
</dbReference>
<dbReference type="GO" id="GO:0051087">
    <property type="term" value="F:protein-folding chaperone binding"/>
    <property type="evidence" value="ECO:0007669"/>
    <property type="project" value="InterPro"/>
</dbReference>
<dbReference type="AlphaFoldDB" id="A0A445FCS5"/>
<evidence type="ECO:0000313" key="3">
    <source>
        <dbReference type="Proteomes" id="UP000289340"/>
    </source>
</evidence>
<dbReference type="Pfam" id="PF05002">
    <property type="entry name" value="SGS"/>
    <property type="match status" value="1"/>
</dbReference>
<sequence>MNLAVARGWYTWFPCPNTSFQEKEEKLDGDAALNKFFCEIYQDANEDTRRAMSKSFGLGLTSARRHGHDVTDR</sequence>
<dbReference type="PROSITE" id="PS51048">
    <property type="entry name" value="SGS"/>
    <property type="match status" value="1"/>
</dbReference>
<gene>
    <name evidence="2" type="ORF">D0Y65_050592</name>
</gene>
<dbReference type="InterPro" id="IPR007699">
    <property type="entry name" value="SGS_dom"/>
</dbReference>